<feature type="compositionally biased region" description="Basic and acidic residues" evidence="1">
    <location>
        <begin position="100"/>
        <end position="115"/>
    </location>
</feature>
<proteinExistence type="predicted"/>
<evidence type="ECO:0000313" key="2">
    <source>
        <dbReference type="EMBL" id="QEM41176.1"/>
    </source>
</evidence>
<organism evidence="2 3">
    <name type="scientific">Pseudomonas phage Zuri</name>
    <dbReference type="NCBI Taxonomy" id="2604899"/>
    <lineage>
        <taxon>Viruses</taxon>
        <taxon>Duplodnaviria</taxon>
        <taxon>Heunggongvirae</taxon>
        <taxon>Uroviricota</taxon>
        <taxon>Caudoviricetes</taxon>
        <taxon>Schitoviridae</taxon>
        <taxon>Zurivirus</taxon>
        <taxon>Zurivirus zuri</taxon>
    </lineage>
</organism>
<reference evidence="2" key="1">
    <citation type="submission" date="2019-04" db="EMBL/GenBank/DDBJ databases">
        <authorList>
            <person name="Assadpour T."/>
            <person name="Ahmed J."/>
            <person name="Anderson S."/>
            <person name="Espinosa K."/>
            <person name="Gadsden T."/>
            <person name="Graham A."/>
            <person name="Hajjar W."/>
            <person name="Howard T."/>
            <person name="Lacafta O."/>
            <person name="Matney K."/>
            <person name="Matsen K."/>
            <person name="Osu J."/>
            <person name="Rupe E."/>
            <person name="Sang H."/>
            <person name="Wadi S."/>
            <person name="McNeal J."/>
            <person name="Temple L."/>
        </authorList>
    </citation>
    <scope>NUCLEOTIDE SEQUENCE [LARGE SCALE GENOMIC DNA]</scope>
</reference>
<dbReference type="EMBL" id="MK863032">
    <property type="protein sequence ID" value="QEM41176.1"/>
    <property type="molecule type" value="Genomic_DNA"/>
</dbReference>
<sequence>MSEVERQLKALDAQLDASRVHVSLRDAVLRLQKNRDFIKVINEQFLVHECARYVHCSADPALDPASRADALAIAQAAGHLKRFLSVMVTMGNHAESQIPDIEREKDDIRSQEADD</sequence>
<gene>
    <name evidence="2" type="ORF">Zuri_83</name>
</gene>
<dbReference type="Proteomes" id="UP000322075">
    <property type="component" value="Segment"/>
</dbReference>
<evidence type="ECO:0000256" key="1">
    <source>
        <dbReference type="SAM" id="MobiDB-lite"/>
    </source>
</evidence>
<evidence type="ECO:0000313" key="3">
    <source>
        <dbReference type="Proteomes" id="UP000322075"/>
    </source>
</evidence>
<feature type="region of interest" description="Disordered" evidence="1">
    <location>
        <begin position="95"/>
        <end position="115"/>
    </location>
</feature>
<protein>
    <submittedName>
        <fullName evidence="2">Uncharacterized protein</fullName>
    </submittedName>
</protein>
<name>A0A5C1K6Z2_9CAUD</name>
<keyword evidence="3" id="KW-1185">Reference proteome</keyword>
<accession>A0A5C1K6Z2</accession>